<dbReference type="EMBL" id="VSSQ01029763">
    <property type="protein sequence ID" value="MPM80023.1"/>
    <property type="molecule type" value="Genomic_DNA"/>
</dbReference>
<name>A0A645CSY4_9ZZZZ</name>
<organism evidence="1">
    <name type="scientific">bioreactor metagenome</name>
    <dbReference type="NCBI Taxonomy" id="1076179"/>
    <lineage>
        <taxon>unclassified sequences</taxon>
        <taxon>metagenomes</taxon>
        <taxon>ecological metagenomes</taxon>
    </lineage>
</organism>
<reference evidence="1" key="1">
    <citation type="submission" date="2019-08" db="EMBL/GenBank/DDBJ databases">
        <authorList>
            <person name="Kucharzyk K."/>
            <person name="Murdoch R.W."/>
            <person name="Higgins S."/>
            <person name="Loffler F."/>
        </authorList>
    </citation>
    <scope>NUCLEOTIDE SEQUENCE</scope>
</reference>
<dbReference type="AlphaFoldDB" id="A0A645CSY4"/>
<proteinExistence type="predicted"/>
<evidence type="ECO:0000313" key="1">
    <source>
        <dbReference type="EMBL" id="MPM80023.1"/>
    </source>
</evidence>
<comment type="caution">
    <text evidence="1">The sequence shown here is derived from an EMBL/GenBank/DDBJ whole genome shotgun (WGS) entry which is preliminary data.</text>
</comment>
<sequence length="126" mass="13245">MIDKAIAKINAEMQKDPGNAYLEIIGHYLIDRCADDLTAARIAAGDKSLGGAWNAIMSEARKTAKNQTAVLSSEAVFDTVDRYFGIVRDTGKRQSTARSVCGAAEAPAASAAPAAAKVALNLTDFL</sequence>
<gene>
    <name evidence="1" type="ORF">SDC9_127066</name>
</gene>
<protein>
    <submittedName>
        <fullName evidence="1">Uncharacterized protein</fullName>
    </submittedName>
</protein>
<accession>A0A645CSY4</accession>